<dbReference type="VEuPathDB" id="AmoebaDB:ACA1_019170"/>
<sequence length="150" mass="15701">MFSSSSLSAALLLALSCCLAVASATGATRAFSGAALRANSTSDLSGVWSALDDNGQVYAVKFVQQGDQLLLPSTKSSSAPYSIKATLYGGYGLGQGALWRINNPNVFCSYTNVVVDAVDAGFMKISWFPAPAANGCLVYAGSWTKYTRPY</sequence>
<accession>L8HEY4</accession>
<name>L8HEY4_ACACF</name>
<dbReference type="AlphaFoldDB" id="L8HEY4"/>
<evidence type="ECO:0000256" key="1">
    <source>
        <dbReference type="SAM" id="SignalP"/>
    </source>
</evidence>
<feature type="chain" id="PRO_5003991176" evidence="1">
    <location>
        <begin position="25"/>
        <end position="150"/>
    </location>
</feature>
<dbReference type="RefSeq" id="XP_004353597.1">
    <property type="nucleotide sequence ID" value="XM_004353545.1"/>
</dbReference>
<proteinExistence type="predicted"/>
<organism evidence="2 3">
    <name type="scientific">Acanthamoeba castellanii (strain ATCC 30010 / Neff)</name>
    <dbReference type="NCBI Taxonomy" id="1257118"/>
    <lineage>
        <taxon>Eukaryota</taxon>
        <taxon>Amoebozoa</taxon>
        <taxon>Discosea</taxon>
        <taxon>Longamoebia</taxon>
        <taxon>Centramoebida</taxon>
        <taxon>Acanthamoebidae</taxon>
        <taxon>Acanthamoeba</taxon>
    </lineage>
</organism>
<feature type="signal peptide" evidence="1">
    <location>
        <begin position="1"/>
        <end position="24"/>
    </location>
</feature>
<reference evidence="2 3" key="1">
    <citation type="journal article" date="2013" name="Genome Biol.">
        <title>Genome of Acanthamoeba castellanii highlights extensive lateral gene transfer and early evolution of tyrosine kinase signaling.</title>
        <authorList>
            <person name="Clarke M."/>
            <person name="Lohan A.J."/>
            <person name="Liu B."/>
            <person name="Lagkouvardos I."/>
            <person name="Roy S."/>
            <person name="Zafar N."/>
            <person name="Bertelli C."/>
            <person name="Schilde C."/>
            <person name="Kianianmomeni A."/>
            <person name="Burglin T.R."/>
            <person name="Frech C."/>
            <person name="Turcotte B."/>
            <person name="Kopec K.O."/>
            <person name="Synnott J.M."/>
            <person name="Choo C."/>
            <person name="Paponov I."/>
            <person name="Finkler A."/>
            <person name="Soon Heng Tan C."/>
            <person name="Hutchins A.P."/>
            <person name="Weinmeier T."/>
            <person name="Rattei T."/>
            <person name="Chu J.S."/>
            <person name="Gimenez G."/>
            <person name="Irimia M."/>
            <person name="Rigden D.J."/>
            <person name="Fitzpatrick D.A."/>
            <person name="Lorenzo-Morales J."/>
            <person name="Bateman A."/>
            <person name="Chiu C.H."/>
            <person name="Tang P."/>
            <person name="Hegemann P."/>
            <person name="Fromm H."/>
            <person name="Raoult D."/>
            <person name="Greub G."/>
            <person name="Miranda-Saavedra D."/>
            <person name="Chen N."/>
            <person name="Nash P."/>
            <person name="Ginger M.L."/>
            <person name="Horn M."/>
            <person name="Schaap P."/>
            <person name="Caler L."/>
            <person name="Loftus B."/>
        </authorList>
    </citation>
    <scope>NUCLEOTIDE SEQUENCE [LARGE SCALE GENOMIC DNA]</scope>
    <source>
        <strain evidence="2 3">Neff</strain>
    </source>
</reference>
<protein>
    <submittedName>
        <fullName evidence="2">Uncharacterized protein</fullName>
    </submittedName>
</protein>
<dbReference type="EMBL" id="KB007838">
    <property type="protein sequence ID" value="ELR24069.1"/>
    <property type="molecule type" value="Genomic_DNA"/>
</dbReference>
<keyword evidence="1" id="KW-0732">Signal</keyword>
<gene>
    <name evidence="2" type="ORF">ACA1_019170</name>
</gene>
<evidence type="ECO:0000313" key="2">
    <source>
        <dbReference type="EMBL" id="ELR24069.1"/>
    </source>
</evidence>
<evidence type="ECO:0000313" key="3">
    <source>
        <dbReference type="Proteomes" id="UP000011083"/>
    </source>
</evidence>
<dbReference type="KEGG" id="acan:ACA1_019170"/>
<dbReference type="GeneID" id="14925071"/>
<keyword evidence="3" id="KW-1185">Reference proteome</keyword>
<dbReference type="Proteomes" id="UP000011083">
    <property type="component" value="Unassembled WGS sequence"/>
</dbReference>